<dbReference type="Gene3D" id="1.10.10.10">
    <property type="entry name" value="Winged helix-like DNA-binding domain superfamily/Winged helix DNA-binding domain"/>
    <property type="match status" value="3"/>
</dbReference>
<evidence type="ECO:0000259" key="6">
    <source>
        <dbReference type="Pfam" id="PF02631"/>
    </source>
</evidence>
<feature type="domain" description="RecX second three-helical" evidence="6">
    <location>
        <begin position="106"/>
        <end position="142"/>
    </location>
</feature>
<sequence length="202" mass="24580">MLIKNINFNNKKNLFNVNLDNETKFNISYELYEKLNLTVNQEIDTKIYNILEDEDIYQNCKSIAENYINYKMRTVLEVYKKIKQHTKKDSAIEKVINYYKKLDLLNDERYAEEYVKQNITYRNLSKKMIEFKLKEKGIDDKVSKKYLEEYNEEIEYENAMIIFKKKYKNEDLSDYKIKQKYFRFLSSKGFGFSIINKVLKNE</sequence>
<dbReference type="InterPro" id="IPR053925">
    <property type="entry name" value="RecX_HTH_3rd"/>
</dbReference>
<gene>
    <name evidence="5" type="primary">recX</name>
    <name evidence="8" type="ORF">ABGF40_03475</name>
</gene>
<evidence type="ECO:0000256" key="3">
    <source>
        <dbReference type="ARBA" id="ARBA00018111"/>
    </source>
</evidence>
<dbReference type="HAMAP" id="MF_01114">
    <property type="entry name" value="RecX"/>
    <property type="match status" value="1"/>
</dbReference>
<dbReference type="RefSeq" id="WP_408126428.1">
    <property type="nucleotide sequence ID" value="NZ_JBFNFH010000005.1"/>
</dbReference>
<organism evidence="8 9">
    <name type="scientific">Helcococcus bovis</name>
    <dbReference type="NCBI Taxonomy" id="3153252"/>
    <lineage>
        <taxon>Bacteria</taxon>
        <taxon>Bacillati</taxon>
        <taxon>Bacillota</taxon>
        <taxon>Tissierellia</taxon>
        <taxon>Tissierellales</taxon>
        <taxon>Peptoniphilaceae</taxon>
        <taxon>Helcococcus</taxon>
    </lineage>
</organism>
<protein>
    <recommendedName>
        <fullName evidence="3 5">Regulatory protein RecX</fullName>
    </recommendedName>
</protein>
<dbReference type="InterPro" id="IPR036388">
    <property type="entry name" value="WH-like_DNA-bd_sf"/>
</dbReference>
<evidence type="ECO:0000313" key="9">
    <source>
        <dbReference type="Proteomes" id="UP001629536"/>
    </source>
</evidence>
<feature type="domain" description="RecX third three-helical" evidence="7">
    <location>
        <begin position="153"/>
        <end position="199"/>
    </location>
</feature>
<dbReference type="PANTHER" id="PTHR33602">
    <property type="entry name" value="REGULATORY PROTEIN RECX FAMILY PROTEIN"/>
    <property type="match status" value="1"/>
</dbReference>
<dbReference type="InterPro" id="IPR003783">
    <property type="entry name" value="Regulatory_RecX"/>
</dbReference>
<evidence type="ECO:0000259" key="7">
    <source>
        <dbReference type="Pfam" id="PF21981"/>
    </source>
</evidence>
<evidence type="ECO:0000256" key="4">
    <source>
        <dbReference type="ARBA" id="ARBA00022490"/>
    </source>
</evidence>
<evidence type="ECO:0000256" key="5">
    <source>
        <dbReference type="HAMAP-Rule" id="MF_01114"/>
    </source>
</evidence>
<evidence type="ECO:0000256" key="1">
    <source>
        <dbReference type="ARBA" id="ARBA00004496"/>
    </source>
</evidence>
<dbReference type="Proteomes" id="UP001629536">
    <property type="component" value="Unassembled WGS sequence"/>
</dbReference>
<name>A0ABW9F6V2_9FIRM</name>
<keyword evidence="9" id="KW-1185">Reference proteome</keyword>
<dbReference type="Pfam" id="PF21981">
    <property type="entry name" value="RecX_HTH3"/>
    <property type="match status" value="1"/>
</dbReference>
<evidence type="ECO:0000256" key="2">
    <source>
        <dbReference type="ARBA" id="ARBA00009695"/>
    </source>
</evidence>
<keyword evidence="4 5" id="KW-0963">Cytoplasm</keyword>
<comment type="function">
    <text evidence="5">Modulates RecA activity.</text>
</comment>
<evidence type="ECO:0000313" key="8">
    <source>
        <dbReference type="EMBL" id="MFM1524726.1"/>
    </source>
</evidence>
<proteinExistence type="inferred from homology"/>
<dbReference type="InterPro" id="IPR053924">
    <property type="entry name" value="RecX_HTH_2nd"/>
</dbReference>
<accession>A0ABW9F6V2</accession>
<comment type="similarity">
    <text evidence="2 5">Belongs to the RecX family.</text>
</comment>
<comment type="subcellular location">
    <subcellularLocation>
        <location evidence="1 5">Cytoplasm</location>
    </subcellularLocation>
</comment>
<reference evidence="8 9" key="1">
    <citation type="journal article" date="2024" name="Front. Microbiol.">
        <title>Pangenomic and biochemical analyses of Helcococcus ovis reveal widespread tetracycline resistance and a novel bacterial species, Helcococcus bovis.</title>
        <authorList>
            <person name="Cunha F."/>
            <person name="Zhai Y."/>
            <person name="Casaro S."/>
            <person name="Jones K.L."/>
            <person name="Hernandez M."/>
            <person name="Bisinotto R.S."/>
            <person name="Kariyawasam S."/>
            <person name="Brown M.B."/>
            <person name="Phillips A."/>
            <person name="Jeong K.C."/>
            <person name="Galvao K.N."/>
        </authorList>
    </citation>
    <scope>NUCLEOTIDE SEQUENCE [LARGE SCALE GENOMIC DNA]</scope>
    <source>
        <strain evidence="8 9">KG197</strain>
    </source>
</reference>
<dbReference type="EMBL" id="JBFNFH010000005">
    <property type="protein sequence ID" value="MFM1524726.1"/>
    <property type="molecule type" value="Genomic_DNA"/>
</dbReference>
<dbReference type="Pfam" id="PF02631">
    <property type="entry name" value="RecX_HTH2"/>
    <property type="match status" value="1"/>
</dbReference>
<dbReference type="PANTHER" id="PTHR33602:SF1">
    <property type="entry name" value="REGULATORY PROTEIN RECX FAMILY PROTEIN"/>
    <property type="match status" value="1"/>
</dbReference>
<comment type="caution">
    <text evidence="8">The sequence shown here is derived from an EMBL/GenBank/DDBJ whole genome shotgun (WGS) entry which is preliminary data.</text>
</comment>